<name>A0ABS7WRE9_9BACT</name>
<dbReference type="EMBL" id="JACGBB010000007">
    <property type="protein sequence ID" value="MBZ7987330.1"/>
    <property type="molecule type" value="Genomic_DNA"/>
</dbReference>
<protein>
    <submittedName>
        <fullName evidence="3">Uncharacterized protein</fullName>
    </submittedName>
</protein>
<feature type="coiled-coil region" evidence="1">
    <location>
        <begin position="428"/>
        <end position="455"/>
    </location>
</feature>
<gene>
    <name evidence="3" type="ORF">AVCANL283_04300</name>
</gene>
<comment type="caution">
    <text evidence="3">The sequence shown here is derived from an EMBL/GenBank/DDBJ whole genome shotgun (WGS) entry which is preliminary data.</text>
</comment>
<dbReference type="Proteomes" id="UP000786183">
    <property type="component" value="Unassembled WGS sequence"/>
</dbReference>
<evidence type="ECO:0000313" key="4">
    <source>
        <dbReference type="Proteomes" id="UP000786183"/>
    </source>
</evidence>
<keyword evidence="2" id="KW-0812">Transmembrane</keyword>
<evidence type="ECO:0000256" key="1">
    <source>
        <dbReference type="SAM" id="Coils"/>
    </source>
</evidence>
<feature type="transmembrane region" description="Helical" evidence="2">
    <location>
        <begin position="385"/>
        <end position="402"/>
    </location>
</feature>
<evidence type="ECO:0000256" key="2">
    <source>
        <dbReference type="SAM" id="Phobius"/>
    </source>
</evidence>
<reference evidence="3 4" key="1">
    <citation type="submission" date="2020-07" db="EMBL/GenBank/DDBJ databases">
        <title>Transfer of Campylobacter canadensis to the novel genus Avispirillum gen. nov., that also includes two novel species recovered from migratory waterfowl: Avispirillum anseris sp. nov. and Avispirillum brantae sp. nov.</title>
        <authorList>
            <person name="Miller W.G."/>
            <person name="Chapman M.H."/>
            <person name="Yee E."/>
            <person name="Inglis G.D."/>
        </authorList>
    </citation>
    <scope>NUCLEOTIDE SEQUENCE [LARGE SCALE GENOMIC DNA]</scope>
    <source>
        <strain evidence="3 4">L283</strain>
    </source>
</reference>
<sequence length="559" mass="64260">MSRKNNKRDIIAYDINSNKLYRLANNILNEITIKDKTKTAYNISYMPGLEVKYSSVDVSNESDEDEINVITNKIYESLGLDIDKDYNITYGISNASMGVNTIYNVFVVDNEKIAETFDEVAKKINYIDYLDMEPLLYKTYYSNQILDSMGLQMFIYLHKTYATLTFYKDGELIYYRVLNKLSIDMLHAAYCNDLSERISERIFIDDLNRYGFDHIEEAKKISLNKVLADAFKLLVSNISFGIKTLSLADMGISRVIVGTDIGLSDNFLRKIETMFSCFRSIDPDELIDRLLENNIEINSNTLRVNQFLNIHKFKYDLFKNTKEFIPNIKAQENTLENVEHELNINPFVLMSFLKAQEQLKEPMPTFNISTYLRPLPLLKRRSGQLILTAVLALLLAILYPIFNYSYGYYLSFKSDTLSQQLPSVKETHDKLSQQISGLKSQIDSLNQNINQSKQRYSYIANLLDEIYNKKQHYYARAKMVKDLTGFLNVSNVKITTLEANANTIELGLKGGNIEVANFLNSISSVDKYSIDSKDINIQNIINPDGSSEYVSKVVIRVVK</sequence>
<evidence type="ECO:0000313" key="3">
    <source>
        <dbReference type="EMBL" id="MBZ7987330.1"/>
    </source>
</evidence>
<keyword evidence="2" id="KW-0472">Membrane</keyword>
<keyword evidence="1" id="KW-0175">Coiled coil</keyword>
<keyword evidence="2" id="KW-1133">Transmembrane helix</keyword>
<accession>A0ABS7WRE9</accession>
<dbReference type="RefSeq" id="WP_224325312.1">
    <property type="nucleotide sequence ID" value="NZ_JACGBB010000007.1"/>
</dbReference>
<proteinExistence type="predicted"/>
<keyword evidence="4" id="KW-1185">Reference proteome</keyword>
<organism evidence="3 4">
    <name type="scientific">Campylobacter canadensis</name>
    <dbReference type="NCBI Taxonomy" id="449520"/>
    <lineage>
        <taxon>Bacteria</taxon>
        <taxon>Pseudomonadati</taxon>
        <taxon>Campylobacterota</taxon>
        <taxon>Epsilonproteobacteria</taxon>
        <taxon>Campylobacterales</taxon>
        <taxon>Campylobacteraceae</taxon>
        <taxon>Campylobacter</taxon>
    </lineage>
</organism>